<dbReference type="EMBL" id="JXYA01000065">
    <property type="protein sequence ID" value="KJZ05662.1"/>
    <property type="molecule type" value="Genomic_DNA"/>
</dbReference>
<accession>A0A0F4QG59</accession>
<dbReference type="OrthoDB" id="5624536at2"/>
<reference evidence="3 4" key="1">
    <citation type="journal article" date="2015" name="BMC Genomics">
        <title>Genome mining reveals unlocked bioactive potential of marine Gram-negative bacteria.</title>
        <authorList>
            <person name="Machado H."/>
            <person name="Sonnenschein E.C."/>
            <person name="Melchiorsen J."/>
            <person name="Gram L."/>
        </authorList>
    </citation>
    <scope>NUCLEOTIDE SEQUENCE [LARGE SCALE GENOMIC DNA]</scope>
    <source>
        <strain evidence="3 4">S2471</strain>
    </source>
</reference>
<dbReference type="PROSITE" id="PS00018">
    <property type="entry name" value="EF_HAND_1"/>
    <property type="match status" value="1"/>
</dbReference>
<sequence length="170" mass="18832">MRSFITELLLAASLSLSCAAHAHLMVAEQGTLTFDESGAYLVVAIDPSSFPDADADKNGHLSAEEFKQAQSDLFKHVQAQVYMTEGKIKKHIEGLLLSPQTAHHGDQSEIDQIVVMGKFVGVDHKQELRFHNGFYGKGNDKQLAMRAKYKRLGLTQRFTLTAKQQAAKVF</sequence>
<comment type="caution">
    <text evidence="3">The sequence shown here is derived from an EMBL/GenBank/DDBJ whole genome shotgun (WGS) entry which is preliminary data.</text>
</comment>
<organism evidence="3 4">
    <name type="scientific">Pseudoalteromonas rubra</name>
    <dbReference type="NCBI Taxonomy" id="43658"/>
    <lineage>
        <taxon>Bacteria</taxon>
        <taxon>Pseudomonadati</taxon>
        <taxon>Pseudomonadota</taxon>
        <taxon>Gammaproteobacteria</taxon>
        <taxon>Alteromonadales</taxon>
        <taxon>Pseudoalteromonadaceae</taxon>
        <taxon>Pseudoalteromonas</taxon>
    </lineage>
</organism>
<protein>
    <recommendedName>
        <fullName evidence="2">EF-hand domain-containing protein</fullName>
    </recommendedName>
</protein>
<dbReference type="InterPro" id="IPR018247">
    <property type="entry name" value="EF_Hand_1_Ca_BS"/>
</dbReference>
<dbReference type="AlphaFoldDB" id="A0A0F4QG59"/>
<dbReference type="PATRIC" id="fig|43658.5.peg.4721"/>
<evidence type="ECO:0000259" key="2">
    <source>
        <dbReference type="PROSITE" id="PS50222"/>
    </source>
</evidence>
<feature type="signal peptide" evidence="1">
    <location>
        <begin position="1"/>
        <end position="22"/>
    </location>
</feature>
<feature type="chain" id="PRO_5002475644" description="EF-hand domain-containing protein" evidence="1">
    <location>
        <begin position="23"/>
        <end position="170"/>
    </location>
</feature>
<dbReference type="InterPro" id="IPR002048">
    <property type="entry name" value="EF_hand_dom"/>
</dbReference>
<proteinExistence type="predicted"/>
<dbReference type="PROSITE" id="PS50222">
    <property type="entry name" value="EF_HAND_2"/>
    <property type="match status" value="1"/>
</dbReference>
<dbReference type="GO" id="GO:0005509">
    <property type="term" value="F:calcium ion binding"/>
    <property type="evidence" value="ECO:0007669"/>
    <property type="project" value="InterPro"/>
</dbReference>
<dbReference type="PROSITE" id="PS51257">
    <property type="entry name" value="PROKAR_LIPOPROTEIN"/>
    <property type="match status" value="1"/>
</dbReference>
<feature type="domain" description="EF-hand" evidence="2">
    <location>
        <begin position="54"/>
        <end position="76"/>
    </location>
</feature>
<dbReference type="RefSeq" id="WP_046007173.1">
    <property type="nucleotide sequence ID" value="NZ_JXYA01000065.1"/>
</dbReference>
<dbReference type="Proteomes" id="UP000033452">
    <property type="component" value="Unassembled WGS sequence"/>
</dbReference>
<keyword evidence="1" id="KW-0732">Signal</keyword>
<name>A0A0F4QG59_9GAMM</name>
<evidence type="ECO:0000313" key="4">
    <source>
        <dbReference type="Proteomes" id="UP000033452"/>
    </source>
</evidence>
<evidence type="ECO:0000256" key="1">
    <source>
        <dbReference type="SAM" id="SignalP"/>
    </source>
</evidence>
<keyword evidence="4" id="KW-1185">Reference proteome</keyword>
<evidence type="ECO:0000313" key="3">
    <source>
        <dbReference type="EMBL" id="KJZ05662.1"/>
    </source>
</evidence>
<gene>
    <name evidence="3" type="ORF">TW77_22390</name>
</gene>